<dbReference type="Proteomes" id="UP000518681">
    <property type="component" value="Unassembled WGS sequence"/>
</dbReference>
<keyword evidence="1" id="KW-0472">Membrane</keyword>
<evidence type="ECO:0000256" key="1">
    <source>
        <dbReference type="SAM" id="Phobius"/>
    </source>
</evidence>
<keyword evidence="1" id="KW-1133">Transmembrane helix</keyword>
<evidence type="ECO:0000313" key="2">
    <source>
        <dbReference type="EMBL" id="MBB6204216.1"/>
    </source>
</evidence>
<protein>
    <recommendedName>
        <fullName evidence="4">NADH:quinone oxidoreductase/Mrp antiporter membrane subunit domain-containing protein</fullName>
    </recommendedName>
</protein>
<sequence>MFEIPHIAPDQFERWAILCVSLGVIGFPPLFGFLRPQSALGWAVVCAAALGSLLLSFLLVANIAQDFLSSW</sequence>
<name>A0AAW3V2Q8_9BURK</name>
<accession>A0AAW3V2Q8</accession>
<feature type="transmembrane region" description="Helical" evidence="1">
    <location>
        <begin position="12"/>
        <end position="34"/>
    </location>
</feature>
<dbReference type="EMBL" id="JACIIK010000009">
    <property type="protein sequence ID" value="MBB6204216.1"/>
    <property type="molecule type" value="Genomic_DNA"/>
</dbReference>
<keyword evidence="1" id="KW-0812">Transmembrane</keyword>
<reference evidence="2 3" key="1">
    <citation type="submission" date="2020-08" db="EMBL/GenBank/DDBJ databases">
        <title>Genomic Encyclopedia of Type Strains, Phase IV (KMG-V): Genome sequencing to study the core and pangenomes of soil and plant-associated prokaryotes.</title>
        <authorList>
            <person name="Whitman W."/>
        </authorList>
    </citation>
    <scope>NUCLEOTIDE SEQUENCE [LARGE SCALE GENOMIC DNA]</scope>
    <source>
        <strain evidence="2 3">SEMIA 4013</strain>
    </source>
</reference>
<dbReference type="AlphaFoldDB" id="A0AAW3V2Q8"/>
<comment type="caution">
    <text evidence="2">The sequence shown here is derived from an EMBL/GenBank/DDBJ whole genome shotgun (WGS) entry which is preliminary data.</text>
</comment>
<evidence type="ECO:0000313" key="3">
    <source>
        <dbReference type="Proteomes" id="UP000518681"/>
    </source>
</evidence>
<gene>
    <name evidence="2" type="ORF">GGD69_005110</name>
</gene>
<evidence type="ECO:0008006" key="4">
    <source>
        <dbReference type="Google" id="ProtNLM"/>
    </source>
</evidence>
<dbReference type="RefSeq" id="WP_183800400.1">
    <property type="nucleotide sequence ID" value="NZ_JACIII010000013.1"/>
</dbReference>
<feature type="transmembrane region" description="Helical" evidence="1">
    <location>
        <begin position="40"/>
        <end position="64"/>
    </location>
</feature>
<proteinExistence type="predicted"/>
<organism evidence="2 3">
    <name type="scientific">Paraburkholderia fungorum</name>
    <dbReference type="NCBI Taxonomy" id="134537"/>
    <lineage>
        <taxon>Bacteria</taxon>
        <taxon>Pseudomonadati</taxon>
        <taxon>Pseudomonadota</taxon>
        <taxon>Betaproteobacteria</taxon>
        <taxon>Burkholderiales</taxon>
        <taxon>Burkholderiaceae</taxon>
        <taxon>Paraburkholderia</taxon>
    </lineage>
</organism>